<keyword evidence="13" id="KW-0915">Sodium</keyword>
<dbReference type="InterPro" id="IPR004837">
    <property type="entry name" value="NaCa_Exmemb"/>
</dbReference>
<feature type="transmembrane region" description="Helical" evidence="17">
    <location>
        <begin position="423"/>
        <end position="441"/>
    </location>
</feature>
<evidence type="ECO:0000256" key="9">
    <source>
        <dbReference type="ARBA" id="ARBA00022837"/>
    </source>
</evidence>
<evidence type="ECO:0000256" key="7">
    <source>
        <dbReference type="ARBA" id="ARBA00022692"/>
    </source>
</evidence>
<accession>A0AAV2H8X6</accession>
<dbReference type="GO" id="GO:0015293">
    <property type="term" value="F:symporter activity"/>
    <property type="evidence" value="ECO:0007669"/>
    <property type="project" value="UniProtKB-KW"/>
</dbReference>
<evidence type="ECO:0000313" key="20">
    <source>
        <dbReference type="Proteomes" id="UP001497497"/>
    </source>
</evidence>
<dbReference type="NCBIfam" id="TIGR00367">
    <property type="entry name" value="calcium/sodium antiporter"/>
    <property type="match status" value="1"/>
</dbReference>
<feature type="domain" description="Sodium/calcium exchanger membrane region" evidence="18">
    <location>
        <begin position="20"/>
        <end position="162"/>
    </location>
</feature>
<keyword evidence="7 17" id="KW-0812">Transmembrane</keyword>
<feature type="transmembrane region" description="Helical" evidence="17">
    <location>
        <begin position="16"/>
        <end position="39"/>
    </location>
</feature>
<keyword evidence="15 17" id="KW-0472">Membrane</keyword>
<dbReference type="Proteomes" id="UP001497497">
    <property type="component" value="Unassembled WGS sequence"/>
</dbReference>
<keyword evidence="6" id="KW-0109">Calcium transport</keyword>
<keyword evidence="9" id="KW-0106">Calcium</keyword>
<sequence length="521" mass="57655">MPPDFLSEEVAKKGGWLLHLFIGSYMFAAVASVCDIYFVPSLEHISEDLDLQADVAGATFMAAASSAPEFCTSVITTLVAKSDAGLGAIVGSSIFNLLVIVGACAIFAGMPVQLTWYPLTRDTIFYTLSVILMAVFMYDNLIIWYEATLMVVTYLLYILVMFFNKRLERWSILKMKSCRRQTLVDIMEEEESANNRLAMMDARRHSRICTQDMLTRSGMREIERLTMANIGDPKEILTKASRVTISETLVRNISSLYNKVESVEFPVASPVNVETGTSTDPVPAVSAEVQIASPVVEEEDKDDKIGVSEYTNPLEFPKGFLSRCYYIFILPATVLHAFTIPDSRLLGTWQAKLYLVSFTLSVVYIGVYSYIMVWMITMAGNVWGIPDTITGLTVLAAGTSVPDLLSSVFVARDGYGDMAVSNAIGSNVFDILLCLGIPWLIDNLSISKNGTVIDSEGMVFAVLTLFITIAYLWGSMKCFNWTLTPVYGFVTISVYLVIMTICILIETNVLFSIHEPSPCKQ</sequence>
<comment type="subcellular location">
    <subcellularLocation>
        <location evidence="1">Membrane</location>
        <topology evidence="1">Multi-pass membrane protein</topology>
    </subcellularLocation>
</comment>
<organism evidence="19 20">
    <name type="scientific">Lymnaea stagnalis</name>
    <name type="common">Great pond snail</name>
    <name type="synonym">Helix stagnalis</name>
    <dbReference type="NCBI Taxonomy" id="6523"/>
    <lineage>
        <taxon>Eukaryota</taxon>
        <taxon>Metazoa</taxon>
        <taxon>Spiralia</taxon>
        <taxon>Lophotrochozoa</taxon>
        <taxon>Mollusca</taxon>
        <taxon>Gastropoda</taxon>
        <taxon>Heterobranchia</taxon>
        <taxon>Euthyneura</taxon>
        <taxon>Panpulmonata</taxon>
        <taxon>Hygrophila</taxon>
        <taxon>Lymnaeoidea</taxon>
        <taxon>Lymnaeidae</taxon>
        <taxon>Lymnaea</taxon>
    </lineage>
</organism>
<evidence type="ECO:0000256" key="4">
    <source>
        <dbReference type="ARBA" id="ARBA00022449"/>
    </source>
</evidence>
<evidence type="ECO:0000256" key="12">
    <source>
        <dbReference type="ARBA" id="ARBA00022989"/>
    </source>
</evidence>
<feature type="transmembrane region" description="Helical" evidence="17">
    <location>
        <begin position="353"/>
        <end position="377"/>
    </location>
</feature>
<evidence type="ECO:0000313" key="19">
    <source>
        <dbReference type="EMBL" id="CAL1529645.1"/>
    </source>
</evidence>
<evidence type="ECO:0000256" key="11">
    <source>
        <dbReference type="ARBA" id="ARBA00022958"/>
    </source>
</evidence>
<evidence type="ECO:0000256" key="3">
    <source>
        <dbReference type="ARBA" id="ARBA00022448"/>
    </source>
</evidence>
<keyword evidence="11" id="KW-0630">Potassium</keyword>
<dbReference type="GO" id="GO:0005886">
    <property type="term" value="C:plasma membrane"/>
    <property type="evidence" value="ECO:0007669"/>
    <property type="project" value="TreeGrafter"/>
</dbReference>
<evidence type="ECO:0000256" key="10">
    <source>
        <dbReference type="ARBA" id="ARBA00022847"/>
    </source>
</evidence>
<evidence type="ECO:0000256" key="13">
    <source>
        <dbReference type="ARBA" id="ARBA00023053"/>
    </source>
</evidence>
<proteinExistence type="inferred from homology"/>
<feature type="domain" description="Sodium/calcium exchanger membrane region" evidence="18">
    <location>
        <begin position="354"/>
        <end position="503"/>
    </location>
</feature>
<reference evidence="19 20" key="1">
    <citation type="submission" date="2024-04" db="EMBL/GenBank/DDBJ databases">
        <authorList>
            <consortium name="Genoscope - CEA"/>
            <person name="William W."/>
        </authorList>
    </citation>
    <scope>NUCLEOTIDE SEQUENCE [LARGE SCALE GENOMIC DNA]</scope>
</reference>
<dbReference type="InterPro" id="IPR044880">
    <property type="entry name" value="NCX_ion-bd_dom_sf"/>
</dbReference>
<dbReference type="Gene3D" id="1.20.1420.30">
    <property type="entry name" value="NCX, central ion-binding region"/>
    <property type="match status" value="2"/>
</dbReference>
<keyword evidence="8" id="KW-0732">Signal</keyword>
<dbReference type="EMBL" id="CAXITT010000052">
    <property type="protein sequence ID" value="CAL1529645.1"/>
    <property type="molecule type" value="Genomic_DNA"/>
</dbReference>
<dbReference type="FunFam" id="1.20.1420.30:FF:000009">
    <property type="entry name" value="sodium/potassium/calcium exchanger 5 isoform X2"/>
    <property type="match status" value="1"/>
</dbReference>
<keyword evidence="12 17" id="KW-1133">Transmembrane helix</keyword>
<comment type="similarity">
    <text evidence="2">Belongs to the Ca(2+):cation antiporter (CaCA) (TC 2.A.19) family. SLC24A subfamily.</text>
</comment>
<keyword evidence="4" id="KW-0050">Antiport</keyword>
<dbReference type="Pfam" id="PF01699">
    <property type="entry name" value="Na_Ca_ex"/>
    <property type="match status" value="2"/>
</dbReference>
<comment type="caution">
    <text evidence="19">The sequence shown here is derived from an EMBL/GenBank/DDBJ whole genome shotgun (WGS) entry which is preliminary data.</text>
</comment>
<feature type="transmembrane region" description="Helical" evidence="17">
    <location>
        <begin position="86"/>
        <end position="107"/>
    </location>
</feature>
<evidence type="ECO:0000256" key="8">
    <source>
        <dbReference type="ARBA" id="ARBA00022729"/>
    </source>
</evidence>
<gene>
    <name evidence="19" type="ORF">GSLYS_00003800001</name>
</gene>
<feature type="transmembrane region" description="Helical" evidence="17">
    <location>
        <begin position="486"/>
        <end position="511"/>
    </location>
</feature>
<dbReference type="GO" id="GO:0005262">
    <property type="term" value="F:calcium channel activity"/>
    <property type="evidence" value="ECO:0007669"/>
    <property type="project" value="TreeGrafter"/>
</dbReference>
<evidence type="ECO:0000256" key="6">
    <source>
        <dbReference type="ARBA" id="ARBA00022568"/>
    </source>
</evidence>
<keyword evidence="10" id="KW-0769">Symport</keyword>
<evidence type="ECO:0000259" key="18">
    <source>
        <dbReference type="Pfam" id="PF01699"/>
    </source>
</evidence>
<dbReference type="AlphaFoldDB" id="A0AAV2H8X6"/>
<evidence type="ECO:0000256" key="15">
    <source>
        <dbReference type="ARBA" id="ARBA00023136"/>
    </source>
</evidence>
<feature type="transmembrane region" description="Helical" evidence="17">
    <location>
        <begin position="142"/>
        <end position="163"/>
    </location>
</feature>
<dbReference type="PANTHER" id="PTHR10846">
    <property type="entry name" value="SODIUM/POTASSIUM/CALCIUM EXCHANGER"/>
    <property type="match status" value="1"/>
</dbReference>
<evidence type="ECO:0000256" key="1">
    <source>
        <dbReference type="ARBA" id="ARBA00004141"/>
    </source>
</evidence>
<evidence type="ECO:0000256" key="5">
    <source>
        <dbReference type="ARBA" id="ARBA00022538"/>
    </source>
</evidence>
<evidence type="ECO:0000256" key="2">
    <source>
        <dbReference type="ARBA" id="ARBA00005364"/>
    </source>
</evidence>
<name>A0AAV2H8X6_LYMST</name>
<dbReference type="PANTHER" id="PTHR10846:SF73">
    <property type="entry name" value="SODIUM_CALCIUM EXCHANGER MEMBRANE REGION DOMAIN-CONTAINING PROTEIN"/>
    <property type="match status" value="1"/>
</dbReference>
<feature type="transmembrane region" description="Helical" evidence="17">
    <location>
        <begin position="119"/>
        <end position="136"/>
    </location>
</feature>
<keyword evidence="5" id="KW-0633">Potassium transport</keyword>
<keyword evidence="3" id="KW-0813">Transport</keyword>
<dbReference type="GO" id="GO:0008273">
    <property type="term" value="F:calcium, potassium:sodium antiporter activity"/>
    <property type="evidence" value="ECO:0007669"/>
    <property type="project" value="TreeGrafter"/>
</dbReference>
<evidence type="ECO:0000256" key="16">
    <source>
        <dbReference type="ARBA" id="ARBA00023201"/>
    </source>
</evidence>
<evidence type="ECO:0000256" key="17">
    <source>
        <dbReference type="SAM" id="Phobius"/>
    </source>
</evidence>
<keyword evidence="14" id="KW-0406">Ion transport</keyword>
<evidence type="ECO:0000256" key="14">
    <source>
        <dbReference type="ARBA" id="ARBA00023065"/>
    </source>
</evidence>
<feature type="transmembrane region" description="Helical" evidence="17">
    <location>
        <begin position="453"/>
        <end position="474"/>
    </location>
</feature>
<dbReference type="GO" id="GO:0006874">
    <property type="term" value="P:intracellular calcium ion homeostasis"/>
    <property type="evidence" value="ECO:0007669"/>
    <property type="project" value="TreeGrafter"/>
</dbReference>
<keyword evidence="16" id="KW-0739">Sodium transport</keyword>
<dbReference type="InterPro" id="IPR004481">
    <property type="entry name" value="K/Na/Ca-exchanger"/>
</dbReference>
<feature type="transmembrane region" description="Helical" evidence="17">
    <location>
        <begin position="389"/>
        <end position="411"/>
    </location>
</feature>
<protein>
    <recommendedName>
        <fullName evidence="18">Sodium/calcium exchanger membrane region domain-containing protein</fullName>
    </recommendedName>
</protein>
<keyword evidence="20" id="KW-1185">Reference proteome</keyword>